<dbReference type="Gene3D" id="3.40.50.300">
    <property type="entry name" value="P-loop containing nucleotide triphosphate hydrolases"/>
    <property type="match status" value="1"/>
</dbReference>
<dbReference type="GeneID" id="41985072"/>
<dbReference type="Pfam" id="PF13191">
    <property type="entry name" value="AAA_16"/>
    <property type="match status" value="1"/>
</dbReference>
<dbReference type="InterPro" id="IPR047088">
    <property type="entry name" value="ORC5_C"/>
</dbReference>
<comment type="subcellular location">
    <subcellularLocation>
        <location evidence="1">Nucleus</location>
    </subcellularLocation>
</comment>
<comment type="caution">
    <text evidence="11">The sequence shown here is derived from an EMBL/GenBank/DDBJ whole genome shotgun (WGS) entry which is preliminary data.</text>
</comment>
<comment type="similarity">
    <text evidence="2">Belongs to the ORC5 family.</text>
</comment>
<dbReference type="RefSeq" id="XP_031006471.1">
    <property type="nucleotide sequence ID" value="XM_031149828.1"/>
</dbReference>
<evidence type="ECO:0000259" key="10">
    <source>
        <dbReference type="Pfam" id="PF21639"/>
    </source>
</evidence>
<dbReference type="InterPro" id="IPR041664">
    <property type="entry name" value="AAA_16"/>
</dbReference>
<organism evidence="11 12">
    <name type="scientific">Lachnellula hyalina</name>
    <dbReference type="NCBI Taxonomy" id="1316788"/>
    <lineage>
        <taxon>Eukaryota</taxon>
        <taxon>Fungi</taxon>
        <taxon>Dikarya</taxon>
        <taxon>Ascomycota</taxon>
        <taxon>Pezizomycotina</taxon>
        <taxon>Leotiomycetes</taxon>
        <taxon>Helotiales</taxon>
        <taxon>Lachnaceae</taxon>
        <taxon>Lachnellula</taxon>
    </lineage>
</organism>
<dbReference type="InterPro" id="IPR027417">
    <property type="entry name" value="P-loop_NTPase"/>
</dbReference>
<dbReference type="GO" id="GO:0003688">
    <property type="term" value="F:DNA replication origin binding"/>
    <property type="evidence" value="ECO:0007669"/>
    <property type="project" value="TreeGrafter"/>
</dbReference>
<feature type="region of interest" description="Disordered" evidence="7">
    <location>
        <begin position="368"/>
        <end position="387"/>
    </location>
</feature>
<feature type="domain" description="ORC5 lid" evidence="10">
    <location>
        <begin position="238"/>
        <end position="297"/>
    </location>
</feature>
<keyword evidence="3" id="KW-0235">DNA replication</keyword>
<evidence type="ECO:0000313" key="11">
    <source>
        <dbReference type="EMBL" id="TVY27683.1"/>
    </source>
</evidence>
<reference evidence="11 12" key="1">
    <citation type="submission" date="2018-05" db="EMBL/GenBank/DDBJ databases">
        <title>Genome sequencing and assembly of the regulated plant pathogen Lachnellula willkommii and related sister species for the development of diagnostic species identification markers.</title>
        <authorList>
            <person name="Giroux E."/>
            <person name="Bilodeau G."/>
        </authorList>
    </citation>
    <scope>NUCLEOTIDE SEQUENCE [LARGE SCALE GENOMIC DNA]</scope>
    <source>
        <strain evidence="11 12">CBS 185.66</strain>
    </source>
</reference>
<evidence type="ECO:0000256" key="3">
    <source>
        <dbReference type="ARBA" id="ARBA00022705"/>
    </source>
</evidence>
<dbReference type="EMBL" id="QGMH01000044">
    <property type="protein sequence ID" value="TVY27683.1"/>
    <property type="molecule type" value="Genomic_DNA"/>
</dbReference>
<evidence type="ECO:0000256" key="2">
    <source>
        <dbReference type="ARBA" id="ARBA00006269"/>
    </source>
</evidence>
<dbReference type="GO" id="GO:0005664">
    <property type="term" value="C:nuclear origin of replication recognition complex"/>
    <property type="evidence" value="ECO:0007669"/>
    <property type="project" value="TreeGrafter"/>
</dbReference>
<dbReference type="Pfam" id="PF21639">
    <property type="entry name" value="ORC5_lid"/>
    <property type="match status" value="1"/>
</dbReference>
<feature type="domain" description="Orc1-like AAA ATPase" evidence="8">
    <location>
        <begin position="19"/>
        <end position="178"/>
    </location>
</feature>
<dbReference type="GO" id="GO:0006270">
    <property type="term" value="P:DNA replication initiation"/>
    <property type="evidence" value="ECO:0007669"/>
    <property type="project" value="TreeGrafter"/>
</dbReference>
<evidence type="ECO:0000259" key="9">
    <source>
        <dbReference type="Pfam" id="PF14630"/>
    </source>
</evidence>
<evidence type="ECO:0000256" key="7">
    <source>
        <dbReference type="SAM" id="MobiDB-lite"/>
    </source>
</evidence>
<dbReference type="PANTHER" id="PTHR12705">
    <property type="entry name" value="ORIGIN RECOGNITION COMPLEX SUBUNIT 5"/>
    <property type="match status" value="1"/>
</dbReference>
<dbReference type="Pfam" id="PF14630">
    <property type="entry name" value="ORC5_C"/>
    <property type="match status" value="1"/>
</dbReference>
<dbReference type="SUPFAM" id="SSF52540">
    <property type="entry name" value="P-loop containing nucleoside triphosphate hydrolases"/>
    <property type="match status" value="1"/>
</dbReference>
<proteinExistence type="inferred from homology"/>
<sequence length="496" mass="54277">MASMFSLPSEVMLTSLASQFPCREQQIRSLATLLAIRGAPSRNIVLYGLEATGKSAIAKALLQRLSTESDNSLVNGDSDVPLEQLRYAVIKSAECITGRHLLEQTVGTVAKAVNWEGNVGRCENVAQLVVELGRMLEGRRISDKGATNYRIVLVFDGIDHQREAPPTLLPGLARLGEIIPKLTTLYIVTAPRPNFLHLPGVPHIHFPSYTKPELLQILSSTSPTPQLPSGAKETQETWSRFTSAVYDSLSKHSGRDILSCRSISLRLWPRFIKPILDGQLSATPFGRLLVANRSLFQNESVLIPGIISEPPFAKSGALVQPGNESKGKYQGIAAQLPYYSRLLLVASYLASFNPSRFDTVHFMKSASSKRRKKGGGTALSRSSTTKRRTISRKLLGPQAFVLERMLAIFHCIKDDADSRGRHGLGNDRKRERQNGSADIQMAIATLASLRLLVKMGAQNAGDTMDGACRYRVAVGWEVVRGVARSVGVEAEDYLAD</sequence>
<evidence type="ECO:0000256" key="6">
    <source>
        <dbReference type="ARBA" id="ARBA00023242"/>
    </source>
</evidence>
<dbReference type="Proteomes" id="UP000431533">
    <property type="component" value="Unassembled WGS sequence"/>
</dbReference>
<keyword evidence="6" id="KW-0539">Nucleus</keyword>
<feature type="domain" description="Origin recognition complex subunit 5 C-terminal" evidence="9">
    <location>
        <begin position="336"/>
        <end position="494"/>
    </location>
</feature>
<keyword evidence="4" id="KW-0547">Nucleotide-binding</keyword>
<dbReference type="AlphaFoldDB" id="A0A8H8R3H4"/>
<name>A0A8H8R3H4_9HELO</name>
<protein>
    <submittedName>
        <fullName evidence="11">Origin recognition complex subunit</fullName>
    </submittedName>
</protein>
<accession>A0A8H8R3H4</accession>
<keyword evidence="5" id="KW-0067">ATP-binding</keyword>
<evidence type="ECO:0000313" key="12">
    <source>
        <dbReference type="Proteomes" id="UP000431533"/>
    </source>
</evidence>
<evidence type="ECO:0000256" key="1">
    <source>
        <dbReference type="ARBA" id="ARBA00004123"/>
    </source>
</evidence>
<evidence type="ECO:0000256" key="5">
    <source>
        <dbReference type="ARBA" id="ARBA00022840"/>
    </source>
</evidence>
<keyword evidence="12" id="KW-1185">Reference proteome</keyword>
<dbReference type="InterPro" id="IPR048866">
    <property type="entry name" value="ORC5_lid"/>
</dbReference>
<gene>
    <name evidence="11" type="primary">orc5</name>
    <name evidence="11" type="ORF">LHYA1_G004874</name>
</gene>
<dbReference type="OrthoDB" id="365981at2759"/>
<dbReference type="PANTHER" id="PTHR12705:SF0">
    <property type="entry name" value="ORIGIN RECOGNITION COMPLEX SUBUNIT 5"/>
    <property type="match status" value="1"/>
</dbReference>
<evidence type="ECO:0000256" key="4">
    <source>
        <dbReference type="ARBA" id="ARBA00022741"/>
    </source>
</evidence>
<evidence type="ECO:0000259" key="8">
    <source>
        <dbReference type="Pfam" id="PF13191"/>
    </source>
</evidence>
<dbReference type="InterPro" id="IPR020796">
    <property type="entry name" value="ORC5"/>
</dbReference>